<organism evidence="2 3">
    <name type="scientific">Serratia phage Tsm2</name>
    <dbReference type="NCBI Taxonomy" id="2787014"/>
    <lineage>
        <taxon>Viruses</taxon>
        <taxon>Duplodnaviria</taxon>
        <taxon>Heunggongvirae</taxon>
        <taxon>Uroviricota</taxon>
        <taxon>Caudoviricetes</taxon>
        <taxon>Sarkviridae</taxon>
        <taxon>Otakuvirus</taxon>
        <taxon>Otakuvirus Tsm2</taxon>
    </lineage>
</organism>
<keyword evidence="3" id="KW-1185">Reference proteome</keyword>
<evidence type="ECO:0000313" key="3">
    <source>
        <dbReference type="Proteomes" id="UP000595016"/>
    </source>
</evidence>
<dbReference type="InterPro" id="IPR001387">
    <property type="entry name" value="Cro/C1-type_HTH"/>
</dbReference>
<protein>
    <submittedName>
        <fullName evidence="2">Putative DNA-binding protein</fullName>
    </submittedName>
</protein>
<dbReference type="SUPFAM" id="SSF47413">
    <property type="entry name" value="lambda repressor-like DNA-binding domains"/>
    <property type="match status" value="1"/>
</dbReference>
<dbReference type="Proteomes" id="UP000595016">
    <property type="component" value="Segment"/>
</dbReference>
<accession>A0A7S9XE93</accession>
<evidence type="ECO:0000313" key="2">
    <source>
        <dbReference type="EMBL" id="QPI13705.1"/>
    </source>
</evidence>
<dbReference type="InterPro" id="IPR010982">
    <property type="entry name" value="Lambda_DNA-bd_dom_sf"/>
</dbReference>
<gene>
    <name evidence="2" type="ORF">SIPHO4S_00009</name>
</gene>
<sequence length="77" mass="8324">MAVNKPKISPLAQRIEAQLVVKGITQADLVRSSGVSQGMLNHLRGGRVGLVDCIKIFNLADALDCDARWLATGEHKK</sequence>
<dbReference type="PROSITE" id="PS50943">
    <property type="entry name" value="HTH_CROC1"/>
    <property type="match status" value="1"/>
</dbReference>
<name>A0A7S9XE93_9CAUD</name>
<dbReference type="Gene3D" id="1.10.260.40">
    <property type="entry name" value="lambda repressor-like DNA-binding domains"/>
    <property type="match status" value="1"/>
</dbReference>
<dbReference type="CDD" id="cd00093">
    <property type="entry name" value="HTH_XRE"/>
    <property type="match status" value="1"/>
</dbReference>
<keyword evidence="2" id="KW-0238">DNA-binding</keyword>
<reference evidence="2 3" key="1">
    <citation type="submission" date="2020-10" db="EMBL/GenBank/DDBJ databases">
        <authorList>
            <person name="Dukhno E.A."/>
            <person name="Kornienko N.O."/>
            <person name="Shybanov S.R."/>
            <person name="Kharina A.V."/>
            <person name="Budzanivska I.G."/>
        </authorList>
    </citation>
    <scope>NUCLEOTIDE SEQUENCE [LARGE SCALE GENOMIC DNA]</scope>
</reference>
<dbReference type="GO" id="GO:0003677">
    <property type="term" value="F:DNA binding"/>
    <property type="evidence" value="ECO:0007669"/>
    <property type="project" value="UniProtKB-KW"/>
</dbReference>
<dbReference type="EMBL" id="MW082583">
    <property type="protein sequence ID" value="QPI13705.1"/>
    <property type="molecule type" value="Genomic_DNA"/>
</dbReference>
<proteinExistence type="predicted"/>
<evidence type="ECO:0000259" key="1">
    <source>
        <dbReference type="PROSITE" id="PS50943"/>
    </source>
</evidence>
<feature type="domain" description="HTH cro/C1-type" evidence="1">
    <location>
        <begin position="15"/>
        <end position="70"/>
    </location>
</feature>